<accession>A0A1M2VFA4</accession>
<evidence type="ECO:0000256" key="1">
    <source>
        <dbReference type="SAM" id="MobiDB-lite"/>
    </source>
</evidence>
<dbReference type="AlphaFoldDB" id="A0A1M2VFA4"/>
<dbReference type="EMBL" id="MNAD01001334">
    <property type="protein sequence ID" value="OJT06264.1"/>
    <property type="molecule type" value="Genomic_DNA"/>
</dbReference>
<gene>
    <name evidence="2" type="ORF">TRAPUB_2894</name>
</gene>
<sequence>MRTLRFSNVHIVRLDAARLASKVDGGLDKSPSGPGSEKKSGGLALAATTASNGALQHQRRRENAK</sequence>
<organism evidence="2 3">
    <name type="scientific">Trametes pubescens</name>
    <name type="common">White-rot fungus</name>
    <dbReference type="NCBI Taxonomy" id="154538"/>
    <lineage>
        <taxon>Eukaryota</taxon>
        <taxon>Fungi</taxon>
        <taxon>Dikarya</taxon>
        <taxon>Basidiomycota</taxon>
        <taxon>Agaricomycotina</taxon>
        <taxon>Agaricomycetes</taxon>
        <taxon>Polyporales</taxon>
        <taxon>Polyporaceae</taxon>
        <taxon>Trametes</taxon>
    </lineage>
</organism>
<name>A0A1M2VFA4_TRAPU</name>
<feature type="region of interest" description="Disordered" evidence="1">
    <location>
        <begin position="22"/>
        <end position="65"/>
    </location>
</feature>
<proteinExistence type="predicted"/>
<evidence type="ECO:0000313" key="3">
    <source>
        <dbReference type="Proteomes" id="UP000184267"/>
    </source>
</evidence>
<protein>
    <submittedName>
        <fullName evidence="2">Uncharacterized protein</fullName>
    </submittedName>
</protein>
<comment type="caution">
    <text evidence="2">The sequence shown here is derived from an EMBL/GenBank/DDBJ whole genome shotgun (WGS) entry which is preliminary data.</text>
</comment>
<evidence type="ECO:0000313" key="2">
    <source>
        <dbReference type="EMBL" id="OJT06264.1"/>
    </source>
</evidence>
<dbReference type="Proteomes" id="UP000184267">
    <property type="component" value="Unassembled WGS sequence"/>
</dbReference>
<keyword evidence="3" id="KW-1185">Reference proteome</keyword>
<reference evidence="2 3" key="1">
    <citation type="submission" date="2016-10" db="EMBL/GenBank/DDBJ databases">
        <title>Genome sequence of the basidiomycete white-rot fungus Trametes pubescens.</title>
        <authorList>
            <person name="Makela M.R."/>
            <person name="Granchi Z."/>
            <person name="Peng M."/>
            <person name="De Vries R.P."/>
            <person name="Grigoriev I."/>
            <person name="Riley R."/>
            <person name="Hilden K."/>
        </authorList>
    </citation>
    <scope>NUCLEOTIDE SEQUENCE [LARGE SCALE GENOMIC DNA]</scope>
    <source>
        <strain evidence="2 3">FBCC735</strain>
    </source>
</reference>